<keyword evidence="10" id="KW-1133">Transmembrane helix</keyword>
<evidence type="ECO:0000256" key="8">
    <source>
        <dbReference type="ARBA" id="ARBA00023319"/>
    </source>
</evidence>
<dbReference type="InterPro" id="IPR051170">
    <property type="entry name" value="Neural/epithelial_adhesion"/>
</dbReference>
<keyword evidence="3" id="KW-0732">Signal</keyword>
<evidence type="ECO:0000256" key="1">
    <source>
        <dbReference type="ARBA" id="ARBA00004236"/>
    </source>
</evidence>
<dbReference type="SMR" id="A0A7M7QMN5"/>
<protein>
    <recommendedName>
        <fullName evidence="11">Ig-like domain-containing protein</fullName>
    </recommendedName>
</protein>
<feature type="region of interest" description="Disordered" evidence="9">
    <location>
        <begin position="439"/>
        <end position="458"/>
    </location>
</feature>
<evidence type="ECO:0000256" key="6">
    <source>
        <dbReference type="ARBA" id="ARBA00023157"/>
    </source>
</evidence>
<dbReference type="PROSITE" id="PS50835">
    <property type="entry name" value="IG_LIKE"/>
    <property type="match status" value="2"/>
</dbReference>
<dbReference type="InParanoid" id="A0A7M7QMN5"/>
<dbReference type="SMART" id="SM00408">
    <property type="entry name" value="IGc2"/>
    <property type="match status" value="2"/>
</dbReference>
<dbReference type="OrthoDB" id="10012075at2759"/>
<dbReference type="PANTHER" id="PTHR12231:SF271">
    <property type="entry name" value="DPR-INTERACTING PROTEIN GAMMA"/>
    <property type="match status" value="1"/>
</dbReference>
<evidence type="ECO:0000259" key="11">
    <source>
        <dbReference type="PROSITE" id="PS50835"/>
    </source>
</evidence>
<keyword evidence="8" id="KW-0393">Immunoglobulin domain</keyword>
<dbReference type="InterPro" id="IPR003599">
    <property type="entry name" value="Ig_sub"/>
</dbReference>
<feature type="region of interest" description="Disordered" evidence="9">
    <location>
        <begin position="522"/>
        <end position="557"/>
    </location>
</feature>
<evidence type="ECO:0000313" key="12">
    <source>
        <dbReference type="EnsemblMetazoa" id="XP_031789272"/>
    </source>
</evidence>
<dbReference type="PANTHER" id="PTHR12231">
    <property type="entry name" value="CTX-RELATED TYPE I TRANSMEMBRANE PROTEIN"/>
    <property type="match status" value="1"/>
</dbReference>
<feature type="compositionally biased region" description="Polar residues" evidence="9">
    <location>
        <begin position="524"/>
        <end position="534"/>
    </location>
</feature>
<dbReference type="EnsemblMetazoa" id="XM_031933412">
    <property type="protein sequence ID" value="XP_031789272"/>
    <property type="gene ID" value="LOC107981611"/>
</dbReference>
<dbReference type="GO" id="GO:0005886">
    <property type="term" value="C:plasma membrane"/>
    <property type="evidence" value="ECO:0007669"/>
    <property type="project" value="UniProtKB-SubCell"/>
</dbReference>
<feature type="compositionally biased region" description="Basic residues" evidence="9">
    <location>
        <begin position="442"/>
        <end position="456"/>
    </location>
</feature>
<dbReference type="RefSeq" id="XP_031789272.1">
    <property type="nucleotide sequence ID" value="XM_031933412.2"/>
</dbReference>
<feature type="region of interest" description="Disordered" evidence="9">
    <location>
        <begin position="402"/>
        <end position="430"/>
    </location>
</feature>
<evidence type="ECO:0000256" key="2">
    <source>
        <dbReference type="ARBA" id="ARBA00022475"/>
    </source>
</evidence>
<dbReference type="Proteomes" id="UP000002358">
    <property type="component" value="Unassembled WGS sequence"/>
</dbReference>
<keyword evidence="10" id="KW-0812">Transmembrane</keyword>
<organism evidence="12 13">
    <name type="scientific">Nasonia vitripennis</name>
    <name type="common">Parasitic wasp</name>
    <dbReference type="NCBI Taxonomy" id="7425"/>
    <lineage>
        <taxon>Eukaryota</taxon>
        <taxon>Metazoa</taxon>
        <taxon>Ecdysozoa</taxon>
        <taxon>Arthropoda</taxon>
        <taxon>Hexapoda</taxon>
        <taxon>Insecta</taxon>
        <taxon>Pterygota</taxon>
        <taxon>Neoptera</taxon>
        <taxon>Endopterygota</taxon>
        <taxon>Hymenoptera</taxon>
        <taxon>Apocrita</taxon>
        <taxon>Proctotrupomorpha</taxon>
        <taxon>Chalcidoidea</taxon>
        <taxon>Pteromalidae</taxon>
        <taxon>Pteromalinae</taxon>
        <taxon>Nasonia</taxon>
    </lineage>
</organism>
<comment type="subcellular location">
    <subcellularLocation>
        <location evidence="1">Cell membrane</location>
    </subcellularLocation>
</comment>
<feature type="domain" description="Ig-like" evidence="11">
    <location>
        <begin position="53"/>
        <end position="161"/>
    </location>
</feature>
<dbReference type="GeneID" id="107981611"/>
<dbReference type="InterPro" id="IPR007110">
    <property type="entry name" value="Ig-like_dom"/>
</dbReference>
<proteinExistence type="predicted"/>
<dbReference type="SMART" id="SM00409">
    <property type="entry name" value="IG"/>
    <property type="match status" value="2"/>
</dbReference>
<name>A0A7M7QMN5_NASVI</name>
<dbReference type="FunFam" id="2.60.40.10:FF:000328">
    <property type="entry name" value="CLUMA_CG000981, isoform A"/>
    <property type="match status" value="1"/>
</dbReference>
<dbReference type="InterPro" id="IPR036179">
    <property type="entry name" value="Ig-like_dom_sf"/>
</dbReference>
<dbReference type="KEGG" id="nvi:107981611"/>
<dbReference type="Gene3D" id="2.60.40.10">
    <property type="entry name" value="Immunoglobulins"/>
    <property type="match status" value="2"/>
</dbReference>
<evidence type="ECO:0000313" key="13">
    <source>
        <dbReference type="Proteomes" id="UP000002358"/>
    </source>
</evidence>
<sequence length="1299" mass="149499">MIMDTKKLYLKVAAFSTDLGSVFLLLLQITIIIKINSVRAISDEVFLTDALGPEFLLPVQNQTAAIGREATFTCSVSNIGKYKVGWLRASDKMIISVHTRTVIQNERFSVKYEPVNSTKTSKAKQVNAINPGINDNSNGTWRLMIRQLKESDRGCYMCQINTSPMISQLGCLDILVSPDILNNETSADMSVVEGEDTMLLCRATGRPTPRISWKREDGHPIILKSLLQNGLSFTRVATYNGSKLNLYRIDRKQMGTYLCIASNDVHPAVSKRVTLSVNCCNENEVEDSANSDETCKYLNSEQDRLHEHSNDSSQINNWNVESCNNSPEICRVNEHSSFNLSGKFSHHSNEISRLDQSKLELFLSNSNRSDCSDEENADEYLTNIKSDFALPPIKKRKFERASMIPEDDPNSSGSEYQPSNEDYLDDSDSDLTDFNAEFEKSKKSHKTERLTKRKVVSKVNNSRVHKPISFESNELNSDVDVPSKIEAPHTETKKPAKRKKFLFELYSTTNRVSEKEKEININNCEPTTTDLPQTNSEYKEKENEEQNDQNESNRGCETSTVNFRSSTFVENTTNVPPPNKNVNSLKRKRNTIEDLDFPTQTIGFSDEGGTFYYKLNCCCFCHSLELRVDRHYKTHHPEEQEVQFLIHCKSAAERRVKYKELRLRGNDYYNNDRTINPKGIIICSRRISRPKMIEKQKLLQTESQSNEEVSTDNIPAKQENTMKSSITTTTDMTASSISGVFKLKCAVCNIWVVPQNLRNHYRSAHYTMGDRNSKQILKEAKRCMLAVHPKTDPRVKDHIFAKIRDPVVSALVRQDILIVLFANKFADKFSNTKQLDMVRGYVRLIAKFMLEMKNLCPELEDFKMVFRPQYWDSVIEAMRKVSDYDAATQRFGITYNAETLPLLFRKCFKILRHFFVTVKDTENIQNLNDFIAIFDDDIQNAILIKAYLSRKELNRHTNDKPLPPSNDIVIFREFLNVLREQTLDKVKETNVMTYEQYYILTVCVALLIESFNRRRNGEVARVLLKDFESIKQADENCEFFKQLTEEEKEERLAFYRMDILGKRYDGKGSLYMDNLDYDCLKLLVKHRKSFNISSTNAYLFAIKNGRDNVERYVDLYDSMCRFTKKCNDEYKPINHKAIRATALRKHAATVNGVIDDGKNTQMCAELLGHSEQMQKSKYKRVVDKQDVANVNFLKRINSTNYESPIRNKHQSQKPPLPSLDSSNDDVQESIVSDRKTGAWDHDECAAFREVFKPHLSSRRTPSSPEIRQARSSNRYLGQRSLAQISARFYNIYAGKLKKF</sequence>
<evidence type="ECO:0000256" key="7">
    <source>
        <dbReference type="ARBA" id="ARBA00023180"/>
    </source>
</evidence>
<feature type="domain" description="Ig-like" evidence="11">
    <location>
        <begin position="178"/>
        <end position="276"/>
    </location>
</feature>
<accession>A0A7M7QMN5</accession>
<dbReference type="SUPFAM" id="SSF48726">
    <property type="entry name" value="Immunoglobulin"/>
    <property type="match status" value="2"/>
</dbReference>
<dbReference type="InterPro" id="IPR013783">
    <property type="entry name" value="Ig-like_fold"/>
</dbReference>
<keyword evidence="5 10" id="KW-0472">Membrane</keyword>
<keyword evidence="7" id="KW-0325">Glycoprotein</keyword>
<dbReference type="InterPro" id="IPR003598">
    <property type="entry name" value="Ig_sub2"/>
</dbReference>
<dbReference type="GO" id="GO:0043005">
    <property type="term" value="C:neuron projection"/>
    <property type="evidence" value="ECO:0007669"/>
    <property type="project" value="TreeGrafter"/>
</dbReference>
<feature type="compositionally biased region" description="Polar residues" evidence="9">
    <location>
        <begin position="410"/>
        <end position="420"/>
    </location>
</feature>
<evidence type="ECO:0000256" key="5">
    <source>
        <dbReference type="ARBA" id="ARBA00023136"/>
    </source>
</evidence>
<evidence type="ECO:0000256" key="4">
    <source>
        <dbReference type="ARBA" id="ARBA00022737"/>
    </source>
</evidence>
<feature type="region of interest" description="Disordered" evidence="9">
    <location>
        <begin position="1201"/>
        <end position="1237"/>
    </location>
</feature>
<keyword evidence="2" id="KW-1003">Cell membrane</keyword>
<evidence type="ECO:0000256" key="9">
    <source>
        <dbReference type="SAM" id="MobiDB-lite"/>
    </source>
</evidence>
<feature type="transmembrane region" description="Helical" evidence="10">
    <location>
        <begin position="12"/>
        <end position="33"/>
    </location>
</feature>
<evidence type="ECO:0000256" key="3">
    <source>
        <dbReference type="ARBA" id="ARBA00022729"/>
    </source>
</evidence>
<dbReference type="Pfam" id="PF13927">
    <property type="entry name" value="Ig_3"/>
    <property type="match status" value="1"/>
</dbReference>
<keyword evidence="4" id="KW-0677">Repeat</keyword>
<keyword evidence="6" id="KW-1015">Disulfide bond</keyword>
<keyword evidence="13" id="KW-1185">Reference proteome</keyword>
<evidence type="ECO:0000256" key="10">
    <source>
        <dbReference type="SAM" id="Phobius"/>
    </source>
</evidence>
<reference evidence="12" key="1">
    <citation type="submission" date="2021-01" db="UniProtKB">
        <authorList>
            <consortium name="EnsemblMetazoa"/>
        </authorList>
    </citation>
    <scope>IDENTIFICATION</scope>
</reference>